<feature type="compositionally biased region" description="Basic residues" evidence="4">
    <location>
        <begin position="11"/>
        <end position="22"/>
    </location>
</feature>
<keyword evidence="3" id="KW-0804">Transcription</keyword>
<dbReference type="Pfam" id="PF07729">
    <property type="entry name" value="FCD"/>
    <property type="match status" value="1"/>
</dbReference>
<feature type="region of interest" description="Disordered" evidence="4">
    <location>
        <begin position="98"/>
        <end position="118"/>
    </location>
</feature>
<keyword evidence="2" id="KW-0238">DNA-binding</keyword>
<dbReference type="InterPro" id="IPR009057">
    <property type="entry name" value="Homeodomain-like_sf"/>
</dbReference>
<evidence type="ECO:0000256" key="3">
    <source>
        <dbReference type="ARBA" id="ARBA00023163"/>
    </source>
</evidence>
<dbReference type="PANTHER" id="PTHR43537">
    <property type="entry name" value="TRANSCRIPTIONAL REGULATOR, GNTR FAMILY"/>
    <property type="match status" value="1"/>
</dbReference>
<dbReference type="SUPFAM" id="SSF48008">
    <property type="entry name" value="GntR ligand-binding domain-like"/>
    <property type="match status" value="1"/>
</dbReference>
<name>A0ABM5RC50_STRLI</name>
<dbReference type="Pfam" id="PF00392">
    <property type="entry name" value="GntR"/>
    <property type="match status" value="1"/>
</dbReference>
<protein>
    <submittedName>
        <fullName evidence="6">GntR family transcriptional regulator</fullName>
    </submittedName>
</protein>
<dbReference type="Pfam" id="PF13551">
    <property type="entry name" value="HTH_29"/>
    <property type="match status" value="1"/>
</dbReference>
<feature type="compositionally biased region" description="Polar residues" evidence="4">
    <location>
        <begin position="1"/>
        <end position="10"/>
    </location>
</feature>
<dbReference type="InterPro" id="IPR036388">
    <property type="entry name" value="WH-like_DNA-bd_sf"/>
</dbReference>
<dbReference type="SUPFAM" id="SSF46785">
    <property type="entry name" value="Winged helix' DNA-binding domain"/>
    <property type="match status" value="1"/>
</dbReference>
<dbReference type="InterPro" id="IPR036390">
    <property type="entry name" value="WH_DNA-bd_sf"/>
</dbReference>
<dbReference type="Proteomes" id="UP000028682">
    <property type="component" value="Chromosome"/>
</dbReference>
<evidence type="ECO:0000256" key="2">
    <source>
        <dbReference type="ARBA" id="ARBA00023125"/>
    </source>
</evidence>
<dbReference type="InterPro" id="IPR000524">
    <property type="entry name" value="Tscrpt_reg_HTH_GntR"/>
</dbReference>
<proteinExistence type="predicted"/>
<dbReference type="EMBL" id="CP009124">
    <property type="protein sequence ID" value="AIJ18118.2"/>
    <property type="molecule type" value="Genomic_DNA"/>
</dbReference>
<feature type="region of interest" description="Disordered" evidence="4">
    <location>
        <begin position="1"/>
        <end position="27"/>
    </location>
</feature>
<dbReference type="SUPFAM" id="SSF46689">
    <property type="entry name" value="Homeodomain-like"/>
    <property type="match status" value="1"/>
</dbReference>
<feature type="region of interest" description="Disordered" evidence="4">
    <location>
        <begin position="156"/>
        <end position="199"/>
    </location>
</feature>
<keyword evidence="1" id="KW-0805">Transcription regulation</keyword>
<dbReference type="SMART" id="SM00345">
    <property type="entry name" value="HTH_GNTR"/>
    <property type="match status" value="1"/>
</dbReference>
<keyword evidence="7" id="KW-1185">Reference proteome</keyword>
<feature type="domain" description="HTH gntR-type" evidence="5">
    <location>
        <begin position="201"/>
        <end position="268"/>
    </location>
</feature>
<evidence type="ECO:0000313" key="6">
    <source>
        <dbReference type="EMBL" id="AIJ18118.2"/>
    </source>
</evidence>
<dbReference type="InterPro" id="IPR008920">
    <property type="entry name" value="TF_FadR/GntR_C"/>
</dbReference>
<organism evidence="6 7">
    <name type="scientific">Streptomyces lividans TK24</name>
    <dbReference type="NCBI Taxonomy" id="457428"/>
    <lineage>
        <taxon>Bacteria</taxon>
        <taxon>Bacillati</taxon>
        <taxon>Actinomycetota</taxon>
        <taxon>Actinomycetes</taxon>
        <taxon>Kitasatosporales</taxon>
        <taxon>Streptomycetaceae</taxon>
        <taxon>Streptomyces</taxon>
    </lineage>
</organism>
<reference evidence="7" key="1">
    <citation type="submission" date="2014-08" db="EMBL/GenBank/DDBJ databases">
        <title>Complete genome sequence of Streptomyces lividans TK24.</title>
        <authorList>
            <consortium name="StrepSynth"/>
            <person name="Ruckert C."/>
            <person name="Fridjonson O.H."/>
            <person name="Lambert C."/>
            <person name="van Wezel G.P."/>
            <person name="Bernaerts K."/>
            <person name="Anne J."/>
            <person name="Economou A."/>
            <person name="Kalinowski J."/>
        </authorList>
    </citation>
    <scope>NUCLEOTIDE SEQUENCE [LARGE SCALE GENOMIC DNA]</scope>
    <source>
        <strain evidence="7">TK24</strain>
    </source>
</reference>
<accession>A0ABM5RC50</accession>
<dbReference type="Gene3D" id="1.10.10.10">
    <property type="entry name" value="Winged helix-like DNA-binding domain superfamily/Winged helix DNA-binding domain"/>
    <property type="match status" value="2"/>
</dbReference>
<sequence length="418" mass="45758">MTGGATNSRPVSHKFTHPRKRGAMTDPVLPEFPQLSAEDRAALAELARRQQAGLRLRGRIVLACAEGLTNAEVAQRLTVSPTTVAKWRERYLRRGLAGLHDAPRSGRPRSSNRQEAEARIAAVVEQARAGAPVPSTRSLSDTLGLSQSTVARIWREQEARLPERPDGRPSRPRGAADGQEGGEASRTRGGPVPGTPRMPRQLLSDHVYALLRDWIVSGRLAPGQRLVESEIARGFGTSQAPPREAIKRLAYEGLVISQPHRGTYVAQVSERQAQDIRDIRVMFEEYAARRVAGRLDAEHTRLLAEDVTRLRRAAAEDDIGAFRDADMSFHRHVCEAARNAALIRLWRMIESSLWDLHVLGDPRYAGGWGAMAEHHAELLDVLRSGDPDAAGPMFADHAAGETARYLTDGSGPATGPGR</sequence>
<gene>
    <name evidence="6" type="ORF">SLIV_36215</name>
</gene>
<dbReference type="SMART" id="SM00895">
    <property type="entry name" value="FCD"/>
    <property type="match status" value="1"/>
</dbReference>
<dbReference type="Gene3D" id="1.20.120.530">
    <property type="entry name" value="GntR ligand-binding domain-like"/>
    <property type="match status" value="1"/>
</dbReference>
<evidence type="ECO:0000313" key="7">
    <source>
        <dbReference type="Proteomes" id="UP000028682"/>
    </source>
</evidence>
<dbReference type="InterPro" id="IPR011711">
    <property type="entry name" value="GntR_C"/>
</dbReference>
<evidence type="ECO:0000256" key="4">
    <source>
        <dbReference type="SAM" id="MobiDB-lite"/>
    </source>
</evidence>
<dbReference type="PROSITE" id="PS50949">
    <property type="entry name" value="HTH_GNTR"/>
    <property type="match status" value="1"/>
</dbReference>
<dbReference type="CDD" id="cd07377">
    <property type="entry name" value="WHTH_GntR"/>
    <property type="match status" value="1"/>
</dbReference>
<evidence type="ECO:0000256" key="1">
    <source>
        <dbReference type="ARBA" id="ARBA00023015"/>
    </source>
</evidence>
<dbReference type="PANTHER" id="PTHR43537:SF45">
    <property type="entry name" value="GNTR FAMILY REGULATORY PROTEIN"/>
    <property type="match status" value="1"/>
</dbReference>
<feature type="compositionally biased region" description="Basic and acidic residues" evidence="4">
    <location>
        <begin position="156"/>
        <end position="169"/>
    </location>
</feature>
<evidence type="ECO:0000259" key="5">
    <source>
        <dbReference type="PROSITE" id="PS50949"/>
    </source>
</evidence>